<accession>A0A9J6C3V3</accession>
<feature type="domain" description="AB hydrolase-1" evidence="3">
    <location>
        <begin position="103"/>
        <end position="203"/>
    </location>
</feature>
<dbReference type="EMBL" id="JADBJN010000002">
    <property type="protein sequence ID" value="KAG5676544.1"/>
    <property type="molecule type" value="Genomic_DNA"/>
</dbReference>
<keyword evidence="5" id="KW-1185">Reference proteome</keyword>
<dbReference type="InterPro" id="IPR050266">
    <property type="entry name" value="AB_hydrolase_sf"/>
</dbReference>
<dbReference type="PANTHER" id="PTHR43798">
    <property type="entry name" value="MONOACYLGLYCEROL LIPASE"/>
    <property type="match status" value="1"/>
</dbReference>
<dbReference type="GO" id="GO:0016020">
    <property type="term" value="C:membrane"/>
    <property type="evidence" value="ECO:0007669"/>
    <property type="project" value="TreeGrafter"/>
</dbReference>
<evidence type="ECO:0000313" key="5">
    <source>
        <dbReference type="Proteomes" id="UP001107558"/>
    </source>
</evidence>
<comment type="similarity">
    <text evidence="1">Belongs to the AB hydrolase superfamily.</text>
</comment>
<dbReference type="Proteomes" id="UP001107558">
    <property type="component" value="Chromosome 2"/>
</dbReference>
<gene>
    <name evidence="4" type="ORF">PVAND_006369</name>
</gene>
<dbReference type="PRINTS" id="PR00111">
    <property type="entry name" value="ABHYDROLASE"/>
</dbReference>
<dbReference type="AlphaFoldDB" id="A0A9J6C3V3"/>
<dbReference type="SUPFAM" id="SSF53474">
    <property type="entry name" value="alpha/beta-Hydrolases"/>
    <property type="match status" value="1"/>
</dbReference>
<reference evidence="4" key="1">
    <citation type="submission" date="2021-03" db="EMBL/GenBank/DDBJ databases">
        <title>Chromosome level genome of the anhydrobiotic midge Polypedilum vanderplanki.</title>
        <authorList>
            <person name="Yoshida Y."/>
            <person name="Kikawada T."/>
            <person name="Gusev O."/>
        </authorList>
    </citation>
    <scope>NUCLEOTIDE SEQUENCE</scope>
    <source>
        <strain evidence="4">NIAS01</strain>
        <tissue evidence="4">Whole body or cell culture</tissue>
    </source>
</reference>
<protein>
    <recommendedName>
        <fullName evidence="3">AB hydrolase-1 domain-containing protein</fullName>
    </recommendedName>
</protein>
<dbReference type="InterPro" id="IPR000073">
    <property type="entry name" value="AB_hydrolase_1"/>
</dbReference>
<name>A0A9J6C3V3_POLVA</name>
<dbReference type="PANTHER" id="PTHR43798:SF14">
    <property type="entry name" value="SERINE HYDROLASE-LIKE PROTEIN DDB_G0286239"/>
    <property type="match status" value="1"/>
</dbReference>
<proteinExistence type="inferred from homology"/>
<dbReference type="Gene3D" id="3.40.50.1820">
    <property type="entry name" value="alpha/beta hydrolase"/>
    <property type="match status" value="1"/>
</dbReference>
<dbReference type="OrthoDB" id="190201at2759"/>
<dbReference type="InterPro" id="IPR029058">
    <property type="entry name" value="AB_hydrolase_fold"/>
</dbReference>
<keyword evidence="2" id="KW-0378">Hydrolase</keyword>
<sequence length="373" mass="43021">MRIVRNNMNQCSFSFLRSTFVYLRRQNLVCKVDLSNYLVKPIKKSHKMSTTEAAKTNGFDKTHENSVKNGVNEEEAREWVDYEIPVPWGIVSGKWYGTKFRQPIIALHGWQDNCGTFDKLIPMLPKDIPILAIDLPGHGKSSHYPKGMQYYLFWDGITLIRRIVKYHKWSNITLMGHSLGGALSFMYAACFPEETAKFISIDIAGPTVRDHIKLANRTGDCVDKLLLYENLPESKMPCYTYEEMIDLVLDAYQGSVDRESVKVLMKRGMAPAPEHLHKNGFHFSRDLRLKVSMMGMFSEEQVLQYASQIRCEVLNIRARPGMCFGDPNMYPKVIEKMRENAKRLCYEEVEGTHHVHLVHPERISEIVTDFLMS</sequence>
<comment type="caution">
    <text evidence="4">The sequence shown here is derived from an EMBL/GenBank/DDBJ whole genome shotgun (WGS) entry which is preliminary data.</text>
</comment>
<dbReference type="GO" id="GO:0016787">
    <property type="term" value="F:hydrolase activity"/>
    <property type="evidence" value="ECO:0007669"/>
    <property type="project" value="UniProtKB-KW"/>
</dbReference>
<dbReference type="Pfam" id="PF00561">
    <property type="entry name" value="Abhydrolase_1"/>
    <property type="match status" value="1"/>
</dbReference>
<evidence type="ECO:0000256" key="1">
    <source>
        <dbReference type="ARBA" id="ARBA00008645"/>
    </source>
</evidence>
<evidence type="ECO:0000313" key="4">
    <source>
        <dbReference type="EMBL" id="KAG5676544.1"/>
    </source>
</evidence>
<evidence type="ECO:0000256" key="2">
    <source>
        <dbReference type="ARBA" id="ARBA00022801"/>
    </source>
</evidence>
<organism evidence="4 5">
    <name type="scientific">Polypedilum vanderplanki</name>
    <name type="common">Sleeping chironomid midge</name>
    <dbReference type="NCBI Taxonomy" id="319348"/>
    <lineage>
        <taxon>Eukaryota</taxon>
        <taxon>Metazoa</taxon>
        <taxon>Ecdysozoa</taxon>
        <taxon>Arthropoda</taxon>
        <taxon>Hexapoda</taxon>
        <taxon>Insecta</taxon>
        <taxon>Pterygota</taxon>
        <taxon>Neoptera</taxon>
        <taxon>Endopterygota</taxon>
        <taxon>Diptera</taxon>
        <taxon>Nematocera</taxon>
        <taxon>Chironomoidea</taxon>
        <taxon>Chironomidae</taxon>
        <taxon>Chironominae</taxon>
        <taxon>Polypedilum</taxon>
        <taxon>Polypedilum</taxon>
    </lineage>
</organism>
<evidence type="ECO:0000259" key="3">
    <source>
        <dbReference type="Pfam" id="PF00561"/>
    </source>
</evidence>